<evidence type="ECO:0000313" key="11">
    <source>
        <dbReference type="Proteomes" id="UP000017396"/>
    </source>
</evidence>
<evidence type="ECO:0000256" key="4">
    <source>
        <dbReference type="ARBA" id="ARBA00022722"/>
    </source>
</evidence>
<dbReference type="HOGENOM" id="CLU_106710_3_1_3"/>
<comment type="subcellular location">
    <subcellularLocation>
        <location evidence="9">Cytoplasm</location>
    </subcellularLocation>
</comment>
<dbReference type="GO" id="GO:0008270">
    <property type="term" value="F:zinc ion binding"/>
    <property type="evidence" value="ECO:0007669"/>
    <property type="project" value="UniProtKB-UniRule"/>
</dbReference>
<dbReference type="GO" id="GO:0006364">
    <property type="term" value="P:rRNA processing"/>
    <property type="evidence" value="ECO:0007669"/>
    <property type="project" value="UniProtKB-UniRule"/>
</dbReference>
<sequence length="165" mass="18383">MAVLPLVMHLNVQAVVPDPLGEAVWQRWFTAWLSALRPAEPVELTLRLVDDEEIRQLNACFRELDAVTDVLAFEAGPVLEPAVEGEPFYLGDIVLSVPRATGQANQFGHAIEAELGWLAVHGLLHLLGWDHPDEAAWQAMVTKQAELLKGVNVEYDWPSVYPIDR</sequence>
<dbReference type="GO" id="GO:0005737">
    <property type="term" value="C:cytoplasm"/>
    <property type="evidence" value="ECO:0007669"/>
    <property type="project" value="UniProtKB-SubCell"/>
</dbReference>
<gene>
    <name evidence="9 10" type="primary">ybeY</name>
    <name evidence="10" type="ORF">GKIL_1350</name>
</gene>
<dbReference type="eggNOG" id="COG0319">
    <property type="taxonomic scope" value="Bacteria"/>
</dbReference>
<evidence type="ECO:0000313" key="10">
    <source>
        <dbReference type="EMBL" id="AGY57596.1"/>
    </source>
</evidence>
<evidence type="ECO:0000256" key="5">
    <source>
        <dbReference type="ARBA" id="ARBA00022723"/>
    </source>
</evidence>
<dbReference type="Pfam" id="PF02130">
    <property type="entry name" value="YbeY"/>
    <property type="match status" value="1"/>
</dbReference>
<dbReference type="InterPro" id="IPR020549">
    <property type="entry name" value="YbeY_CS"/>
</dbReference>
<dbReference type="GO" id="GO:0006508">
    <property type="term" value="P:proteolysis"/>
    <property type="evidence" value="ECO:0007669"/>
    <property type="project" value="UniProtKB-KW"/>
</dbReference>
<keyword evidence="10" id="KW-0482">Metalloprotease</keyword>
<comment type="cofactor">
    <cofactor evidence="9">
        <name>Zn(2+)</name>
        <dbReference type="ChEBI" id="CHEBI:29105"/>
    </cofactor>
    <text evidence="9">Binds 1 zinc ion.</text>
</comment>
<dbReference type="GO" id="GO:0004222">
    <property type="term" value="F:metalloendopeptidase activity"/>
    <property type="evidence" value="ECO:0007669"/>
    <property type="project" value="InterPro"/>
</dbReference>
<keyword evidence="6 9" id="KW-0255">Endonuclease</keyword>
<dbReference type="STRING" id="1183438.GKIL_1350"/>
<dbReference type="Gene3D" id="3.40.390.30">
    <property type="entry name" value="Metalloproteases ('zincins'), catalytic domain"/>
    <property type="match status" value="1"/>
</dbReference>
<dbReference type="SUPFAM" id="SSF55486">
    <property type="entry name" value="Metalloproteases ('zincins'), catalytic domain"/>
    <property type="match status" value="1"/>
</dbReference>
<dbReference type="PANTHER" id="PTHR46986:SF1">
    <property type="entry name" value="ENDORIBONUCLEASE YBEY, CHLOROPLASTIC"/>
    <property type="match status" value="1"/>
</dbReference>
<dbReference type="NCBIfam" id="TIGR00043">
    <property type="entry name" value="rRNA maturation RNase YbeY"/>
    <property type="match status" value="1"/>
</dbReference>
<keyword evidence="4 9" id="KW-0540">Nuclease</keyword>
<dbReference type="PROSITE" id="PS01306">
    <property type="entry name" value="UPF0054"/>
    <property type="match status" value="1"/>
</dbReference>
<feature type="binding site" evidence="9">
    <location>
        <position position="131"/>
    </location>
    <ligand>
        <name>Zn(2+)</name>
        <dbReference type="ChEBI" id="CHEBI:29105"/>
        <note>catalytic</note>
    </ligand>
</feature>
<name>U5QF81_GLOK1</name>
<dbReference type="GO" id="GO:0004521">
    <property type="term" value="F:RNA endonuclease activity"/>
    <property type="evidence" value="ECO:0007669"/>
    <property type="project" value="UniProtKB-UniRule"/>
</dbReference>
<keyword evidence="8 9" id="KW-0862">Zinc</keyword>
<organism evidence="10 11">
    <name type="scientific">Gloeobacter kilaueensis (strain ATCC BAA-2537 / CCAP 1431/1 / ULC 316 / JS1)</name>
    <dbReference type="NCBI Taxonomy" id="1183438"/>
    <lineage>
        <taxon>Bacteria</taxon>
        <taxon>Bacillati</taxon>
        <taxon>Cyanobacteriota</taxon>
        <taxon>Cyanophyceae</taxon>
        <taxon>Gloeobacterales</taxon>
        <taxon>Gloeobacteraceae</taxon>
        <taxon>Gloeobacter</taxon>
    </lineage>
</organism>
<keyword evidence="9" id="KW-0963">Cytoplasm</keyword>
<keyword evidence="11" id="KW-1185">Reference proteome</keyword>
<dbReference type="Proteomes" id="UP000017396">
    <property type="component" value="Chromosome"/>
</dbReference>
<dbReference type="EC" id="3.1.-.-" evidence="9"/>
<feature type="binding site" evidence="9">
    <location>
        <position position="125"/>
    </location>
    <ligand>
        <name>Zn(2+)</name>
        <dbReference type="ChEBI" id="CHEBI:29105"/>
        <note>catalytic</note>
    </ligand>
</feature>
<keyword evidence="2 9" id="KW-0690">Ribosome biogenesis</keyword>
<evidence type="ECO:0000256" key="6">
    <source>
        <dbReference type="ARBA" id="ARBA00022759"/>
    </source>
</evidence>
<keyword evidence="10" id="KW-0645">Protease</keyword>
<evidence type="ECO:0000256" key="7">
    <source>
        <dbReference type="ARBA" id="ARBA00022801"/>
    </source>
</evidence>
<dbReference type="RefSeq" id="WP_023172689.1">
    <property type="nucleotide sequence ID" value="NC_022600.1"/>
</dbReference>
<dbReference type="OrthoDB" id="9807740at2"/>
<dbReference type="InterPro" id="IPR023091">
    <property type="entry name" value="MetalPrtase_cat_dom_sf_prd"/>
</dbReference>
<evidence type="ECO:0000256" key="2">
    <source>
        <dbReference type="ARBA" id="ARBA00022517"/>
    </source>
</evidence>
<comment type="similarity">
    <text evidence="1 9">Belongs to the endoribonuclease YbeY family.</text>
</comment>
<evidence type="ECO:0000256" key="1">
    <source>
        <dbReference type="ARBA" id="ARBA00010875"/>
    </source>
</evidence>
<dbReference type="HAMAP" id="MF_00009">
    <property type="entry name" value="Endoribonucl_YbeY"/>
    <property type="match status" value="1"/>
</dbReference>
<keyword evidence="3 9" id="KW-0698">rRNA processing</keyword>
<dbReference type="PANTHER" id="PTHR46986">
    <property type="entry name" value="ENDORIBONUCLEASE YBEY, CHLOROPLASTIC"/>
    <property type="match status" value="1"/>
</dbReference>
<evidence type="ECO:0000256" key="3">
    <source>
        <dbReference type="ARBA" id="ARBA00022552"/>
    </source>
</evidence>
<accession>U5QF81</accession>
<dbReference type="PATRIC" id="fig|1183438.3.peg.1331"/>
<dbReference type="InterPro" id="IPR002036">
    <property type="entry name" value="YbeY"/>
</dbReference>
<dbReference type="AlphaFoldDB" id="U5QF81"/>
<dbReference type="KEGG" id="glj:GKIL_1350"/>
<feature type="binding site" evidence="9">
    <location>
        <position position="121"/>
    </location>
    <ligand>
        <name>Zn(2+)</name>
        <dbReference type="ChEBI" id="CHEBI:29105"/>
        <note>catalytic</note>
    </ligand>
</feature>
<keyword evidence="7 9" id="KW-0378">Hydrolase</keyword>
<proteinExistence type="inferred from homology"/>
<comment type="function">
    <text evidence="9">Single strand-specific metallo-endoribonuclease involved in late-stage 70S ribosome quality control and in maturation of the 3' terminus of the 16S rRNA.</text>
</comment>
<dbReference type="EMBL" id="CP003587">
    <property type="protein sequence ID" value="AGY57596.1"/>
    <property type="molecule type" value="Genomic_DNA"/>
</dbReference>
<protein>
    <recommendedName>
        <fullName evidence="9">Endoribonuclease YbeY</fullName>
        <ecNumber evidence="9">3.1.-.-</ecNumber>
    </recommendedName>
</protein>
<keyword evidence="5 9" id="KW-0479">Metal-binding</keyword>
<evidence type="ECO:0000256" key="8">
    <source>
        <dbReference type="ARBA" id="ARBA00022833"/>
    </source>
</evidence>
<reference evidence="10 11" key="1">
    <citation type="journal article" date="2013" name="PLoS ONE">
        <title>Cultivation and Complete Genome Sequencing of Gloeobacter kilaueensis sp. nov., from a Lava Cave in Kilauea Caldera, Hawai'i.</title>
        <authorList>
            <person name="Saw J.H."/>
            <person name="Schatz M."/>
            <person name="Brown M.V."/>
            <person name="Kunkel D.D."/>
            <person name="Foster J.S."/>
            <person name="Shick H."/>
            <person name="Christensen S."/>
            <person name="Hou S."/>
            <person name="Wan X."/>
            <person name="Donachie S.P."/>
        </authorList>
    </citation>
    <scope>NUCLEOTIDE SEQUENCE [LARGE SCALE GENOMIC DNA]</scope>
    <source>
        <strain evidence="11">JS</strain>
    </source>
</reference>
<evidence type="ECO:0000256" key="9">
    <source>
        <dbReference type="HAMAP-Rule" id="MF_00009"/>
    </source>
</evidence>